<feature type="transmembrane region" description="Helical" evidence="1">
    <location>
        <begin position="35"/>
        <end position="56"/>
    </location>
</feature>
<proteinExistence type="predicted"/>
<keyword evidence="1" id="KW-0812">Transmembrane</keyword>
<organism evidence="2 3">
    <name type="scientific">Scleroderma citrinum Foug A</name>
    <dbReference type="NCBI Taxonomy" id="1036808"/>
    <lineage>
        <taxon>Eukaryota</taxon>
        <taxon>Fungi</taxon>
        <taxon>Dikarya</taxon>
        <taxon>Basidiomycota</taxon>
        <taxon>Agaricomycotina</taxon>
        <taxon>Agaricomycetes</taxon>
        <taxon>Agaricomycetidae</taxon>
        <taxon>Boletales</taxon>
        <taxon>Sclerodermatineae</taxon>
        <taxon>Sclerodermataceae</taxon>
        <taxon>Scleroderma</taxon>
    </lineage>
</organism>
<reference evidence="2 3" key="1">
    <citation type="submission" date="2014-04" db="EMBL/GenBank/DDBJ databases">
        <authorList>
            <consortium name="DOE Joint Genome Institute"/>
            <person name="Kuo A."/>
            <person name="Kohler A."/>
            <person name="Nagy L.G."/>
            <person name="Floudas D."/>
            <person name="Copeland A."/>
            <person name="Barry K.W."/>
            <person name="Cichocki N."/>
            <person name="Veneault-Fourrey C."/>
            <person name="LaButti K."/>
            <person name="Lindquist E.A."/>
            <person name="Lipzen A."/>
            <person name="Lundell T."/>
            <person name="Morin E."/>
            <person name="Murat C."/>
            <person name="Sun H."/>
            <person name="Tunlid A."/>
            <person name="Henrissat B."/>
            <person name="Grigoriev I.V."/>
            <person name="Hibbett D.S."/>
            <person name="Martin F."/>
            <person name="Nordberg H.P."/>
            <person name="Cantor M.N."/>
            <person name="Hua S.X."/>
        </authorList>
    </citation>
    <scope>NUCLEOTIDE SEQUENCE [LARGE SCALE GENOMIC DNA]</scope>
    <source>
        <strain evidence="2 3">Foug A</strain>
    </source>
</reference>
<evidence type="ECO:0000313" key="3">
    <source>
        <dbReference type="Proteomes" id="UP000053989"/>
    </source>
</evidence>
<dbReference type="HOGENOM" id="CLU_192418_0_0_1"/>
<name>A0A0C3DLU1_9AGAM</name>
<reference evidence="3" key="2">
    <citation type="submission" date="2015-01" db="EMBL/GenBank/DDBJ databases">
        <title>Evolutionary Origins and Diversification of the Mycorrhizal Mutualists.</title>
        <authorList>
            <consortium name="DOE Joint Genome Institute"/>
            <consortium name="Mycorrhizal Genomics Consortium"/>
            <person name="Kohler A."/>
            <person name="Kuo A."/>
            <person name="Nagy L.G."/>
            <person name="Floudas D."/>
            <person name="Copeland A."/>
            <person name="Barry K.W."/>
            <person name="Cichocki N."/>
            <person name="Veneault-Fourrey C."/>
            <person name="LaButti K."/>
            <person name="Lindquist E.A."/>
            <person name="Lipzen A."/>
            <person name="Lundell T."/>
            <person name="Morin E."/>
            <person name="Murat C."/>
            <person name="Riley R."/>
            <person name="Ohm R."/>
            <person name="Sun H."/>
            <person name="Tunlid A."/>
            <person name="Henrissat B."/>
            <person name="Grigoriev I.V."/>
            <person name="Hibbett D.S."/>
            <person name="Martin F."/>
        </authorList>
    </citation>
    <scope>NUCLEOTIDE SEQUENCE [LARGE SCALE GENOMIC DNA]</scope>
    <source>
        <strain evidence="3">Foug A</strain>
    </source>
</reference>
<accession>A0A0C3DLU1</accession>
<keyword evidence="3" id="KW-1185">Reference proteome</keyword>
<sequence length="59" mass="6731">MEALPPLFGYQIFAALVPMSSACNSGDMMTLLLQYWLVLSGDSFAFAFFLLDYWLITIW</sequence>
<dbReference type="InParanoid" id="A0A0C3DLU1"/>
<keyword evidence="1" id="KW-1133">Transmembrane helix</keyword>
<protein>
    <submittedName>
        <fullName evidence="2">Uncharacterized protein</fullName>
    </submittedName>
</protein>
<evidence type="ECO:0000256" key="1">
    <source>
        <dbReference type="SAM" id="Phobius"/>
    </source>
</evidence>
<gene>
    <name evidence="2" type="ORF">SCLCIDRAFT_193891</name>
</gene>
<dbReference type="Proteomes" id="UP000053989">
    <property type="component" value="Unassembled WGS sequence"/>
</dbReference>
<dbReference type="OrthoDB" id="2653326at2759"/>
<dbReference type="AlphaFoldDB" id="A0A0C3DLU1"/>
<evidence type="ECO:0000313" key="2">
    <source>
        <dbReference type="EMBL" id="KIM57016.1"/>
    </source>
</evidence>
<dbReference type="EMBL" id="KN822107">
    <property type="protein sequence ID" value="KIM57016.1"/>
    <property type="molecule type" value="Genomic_DNA"/>
</dbReference>
<keyword evidence="1" id="KW-0472">Membrane</keyword>